<feature type="region of interest" description="Disordered" evidence="1">
    <location>
        <begin position="118"/>
        <end position="230"/>
    </location>
</feature>
<dbReference type="HOGENOM" id="CLU_765147_0_0_1"/>
<dbReference type="EMBL" id="KE145373">
    <property type="protein sequence ID" value="EPE24644.1"/>
    <property type="molecule type" value="Genomic_DNA"/>
</dbReference>
<dbReference type="OrthoDB" id="10426175at2759"/>
<dbReference type="KEGG" id="glz:GLAREA_08497"/>
<feature type="region of interest" description="Disordered" evidence="1">
    <location>
        <begin position="288"/>
        <end position="341"/>
    </location>
</feature>
<organism evidence="2 3">
    <name type="scientific">Glarea lozoyensis (strain ATCC 20868 / MF5171)</name>
    <dbReference type="NCBI Taxonomy" id="1116229"/>
    <lineage>
        <taxon>Eukaryota</taxon>
        <taxon>Fungi</taxon>
        <taxon>Dikarya</taxon>
        <taxon>Ascomycota</taxon>
        <taxon>Pezizomycotina</taxon>
        <taxon>Leotiomycetes</taxon>
        <taxon>Helotiales</taxon>
        <taxon>Helotiaceae</taxon>
        <taxon>Glarea</taxon>
    </lineage>
</organism>
<feature type="compositionally biased region" description="Basic and acidic residues" evidence="1">
    <location>
        <begin position="163"/>
        <end position="177"/>
    </location>
</feature>
<evidence type="ECO:0000313" key="3">
    <source>
        <dbReference type="Proteomes" id="UP000016922"/>
    </source>
</evidence>
<name>S3CH70_GLAL2</name>
<dbReference type="AlphaFoldDB" id="S3CH70"/>
<dbReference type="GeneID" id="19467545"/>
<reference evidence="2 3" key="1">
    <citation type="journal article" date="2013" name="BMC Genomics">
        <title>Genomics-driven discovery of the pneumocandin biosynthetic gene cluster in the fungus Glarea lozoyensis.</title>
        <authorList>
            <person name="Chen L."/>
            <person name="Yue Q."/>
            <person name="Zhang X."/>
            <person name="Xiang M."/>
            <person name="Wang C."/>
            <person name="Li S."/>
            <person name="Che Y."/>
            <person name="Ortiz-Lopez F.J."/>
            <person name="Bills G.F."/>
            <person name="Liu X."/>
            <person name="An Z."/>
        </authorList>
    </citation>
    <scope>NUCLEOTIDE SEQUENCE [LARGE SCALE GENOMIC DNA]</scope>
    <source>
        <strain evidence="3">ATCC 20868 / MF5171</strain>
    </source>
</reference>
<evidence type="ECO:0000256" key="1">
    <source>
        <dbReference type="SAM" id="MobiDB-lite"/>
    </source>
</evidence>
<dbReference type="RefSeq" id="XP_008088732.1">
    <property type="nucleotide sequence ID" value="XM_008090541.1"/>
</dbReference>
<feature type="compositionally biased region" description="Basic and acidic residues" evidence="1">
    <location>
        <begin position="133"/>
        <end position="149"/>
    </location>
</feature>
<keyword evidence="3" id="KW-1185">Reference proteome</keyword>
<accession>S3CH70</accession>
<gene>
    <name evidence="2" type="ORF">GLAREA_08497</name>
</gene>
<protein>
    <submittedName>
        <fullName evidence="2">Uncharacterized protein</fullName>
    </submittedName>
</protein>
<feature type="compositionally biased region" description="Polar residues" evidence="1">
    <location>
        <begin position="309"/>
        <end position="318"/>
    </location>
</feature>
<dbReference type="Proteomes" id="UP000016922">
    <property type="component" value="Unassembled WGS sequence"/>
</dbReference>
<feature type="compositionally biased region" description="Basic and acidic residues" evidence="1">
    <location>
        <begin position="192"/>
        <end position="221"/>
    </location>
</feature>
<proteinExistence type="predicted"/>
<feature type="compositionally biased region" description="Acidic residues" evidence="1">
    <location>
        <begin position="292"/>
        <end position="301"/>
    </location>
</feature>
<evidence type="ECO:0000313" key="2">
    <source>
        <dbReference type="EMBL" id="EPE24644.1"/>
    </source>
</evidence>
<sequence length="362" mass="40573">MGDRIDHDRFGKIPNEYIPQKFLPIYRLSGLSKISDSLMGYERWEDAASMEEVEHILNMDLQRYDKWIDDWNKRAEKAFIGAFQTIRNREINVYTDPEDDGEVTRSYFHLQQTKKATPAADQLLLEPEPELTVEDKSESEKESGKENGKESSSAEPDDDSSTDDGKDEGGSDDDKDRKRSSKSSRLPPSKKAKLEDPNGGSDKFDFDDGKKFEMGQKAHEMGDEDFMFDTEPPIKRSMGGYRAPAANQTMLNSLCESNTVLPICIFTSSGIGTNPVSSLVYLGDAISRPETESEDEPDEDKDSGVPKRSGNSTLQPSPSKKAKIDDHVTYSTLPKSDDEVRLEGRHQLMGTVDGHVNELVKK</sequence>